<name>A0A917CUB0_9BACL</name>
<keyword evidence="3" id="KW-1185">Reference proteome</keyword>
<reference evidence="2" key="2">
    <citation type="submission" date="2020-09" db="EMBL/GenBank/DDBJ databases">
        <authorList>
            <person name="Sun Q."/>
            <person name="Zhou Y."/>
        </authorList>
    </citation>
    <scope>NUCLEOTIDE SEQUENCE</scope>
    <source>
        <strain evidence="2">CGMCC 1.16134</strain>
    </source>
</reference>
<organism evidence="2 3">
    <name type="scientific">Paenibacillus albidus</name>
    <dbReference type="NCBI Taxonomy" id="2041023"/>
    <lineage>
        <taxon>Bacteria</taxon>
        <taxon>Bacillati</taxon>
        <taxon>Bacillota</taxon>
        <taxon>Bacilli</taxon>
        <taxon>Bacillales</taxon>
        <taxon>Paenibacillaceae</taxon>
        <taxon>Paenibacillus</taxon>
    </lineage>
</organism>
<feature type="region of interest" description="Disordered" evidence="1">
    <location>
        <begin position="32"/>
        <end position="60"/>
    </location>
</feature>
<dbReference type="Proteomes" id="UP000637643">
    <property type="component" value="Unassembled WGS sequence"/>
</dbReference>
<sequence>MYLESASTNNPFGKTPNNVTINLAGQLYGKNQNKGVKEKNKPPDALANKFMITEPTNPTF</sequence>
<comment type="caution">
    <text evidence="2">The sequence shown here is derived from an EMBL/GenBank/DDBJ whole genome shotgun (WGS) entry which is preliminary data.</text>
</comment>
<dbReference type="AlphaFoldDB" id="A0A917CUB0"/>
<evidence type="ECO:0000256" key="1">
    <source>
        <dbReference type="SAM" id="MobiDB-lite"/>
    </source>
</evidence>
<proteinExistence type="predicted"/>
<reference evidence="2" key="1">
    <citation type="journal article" date="2014" name="Int. J. Syst. Evol. Microbiol.">
        <title>Complete genome sequence of Corynebacterium casei LMG S-19264T (=DSM 44701T), isolated from a smear-ripened cheese.</title>
        <authorList>
            <consortium name="US DOE Joint Genome Institute (JGI-PGF)"/>
            <person name="Walter F."/>
            <person name="Albersmeier A."/>
            <person name="Kalinowski J."/>
            <person name="Ruckert C."/>
        </authorList>
    </citation>
    <scope>NUCLEOTIDE SEQUENCE</scope>
    <source>
        <strain evidence="2">CGMCC 1.16134</strain>
    </source>
</reference>
<gene>
    <name evidence="2" type="ORF">GCM10010912_46490</name>
</gene>
<protein>
    <submittedName>
        <fullName evidence="2">Uncharacterized protein</fullName>
    </submittedName>
</protein>
<evidence type="ECO:0000313" key="2">
    <source>
        <dbReference type="EMBL" id="GGF96295.1"/>
    </source>
</evidence>
<dbReference type="EMBL" id="BMKR01000024">
    <property type="protein sequence ID" value="GGF96295.1"/>
    <property type="molecule type" value="Genomic_DNA"/>
</dbReference>
<evidence type="ECO:0000313" key="3">
    <source>
        <dbReference type="Proteomes" id="UP000637643"/>
    </source>
</evidence>
<accession>A0A917CUB0</accession>